<evidence type="ECO:0000313" key="1">
    <source>
        <dbReference type="Proteomes" id="UP000000715"/>
    </source>
</evidence>
<sequence>MCSRVLDSELQLLPATGPFHAMANTRAYVQCWMWICHYFVGLYRRLKKFWNVTVNHFFMKEKEKEDVPSVESIFHKEKIVLLGHLLKNESLAIEKRAQAAYRIGLLAFTGGPTAGKFATEYMKEVAHLLRDREMPLKAKVLLLQSVACWCYLNPVSQKRAKHLKFIPILTEIFEDKLDSTVKSEINSSLLVKFWTCYVLSVMTCNNPSCMKELRDYNTLKYHLQILATENWAGWPENFAEVLYFLVGFHRN</sequence>
<accession>A0A8U0MZB8</accession>
<gene>
    <name evidence="2" type="primary">ARMH2</name>
</gene>
<protein>
    <submittedName>
        <fullName evidence="2">Armadillo-like helical domain-containing protein 2 isoform X1</fullName>
    </submittedName>
</protein>
<dbReference type="AlphaFoldDB" id="A0A8U0MZB8"/>
<organism evidence="1 2">
    <name type="scientific">Mustela putorius furo</name>
    <name type="common">European domestic ferret</name>
    <name type="synonym">Mustela furo</name>
    <dbReference type="NCBI Taxonomy" id="9669"/>
    <lineage>
        <taxon>Eukaryota</taxon>
        <taxon>Metazoa</taxon>
        <taxon>Chordata</taxon>
        <taxon>Craniata</taxon>
        <taxon>Vertebrata</taxon>
        <taxon>Euteleostomi</taxon>
        <taxon>Mammalia</taxon>
        <taxon>Eutheria</taxon>
        <taxon>Laurasiatheria</taxon>
        <taxon>Carnivora</taxon>
        <taxon>Caniformia</taxon>
        <taxon>Musteloidea</taxon>
        <taxon>Mustelidae</taxon>
        <taxon>Mustelinae</taxon>
        <taxon>Mustela</taxon>
    </lineage>
</organism>
<dbReference type="CTD" id="101928603"/>
<dbReference type="InterPro" id="IPR016024">
    <property type="entry name" value="ARM-type_fold"/>
</dbReference>
<proteinExistence type="predicted"/>
<dbReference type="PANTHER" id="PTHR37679:SF1">
    <property type="entry name" value="ARMADILLO-LIKE HELICAL DOMAIN-CONTAINING PROTEIN 2"/>
    <property type="match status" value="1"/>
</dbReference>
<evidence type="ECO:0000313" key="2">
    <source>
        <dbReference type="RefSeq" id="XP_004761298.1"/>
    </source>
</evidence>
<keyword evidence="1" id="KW-1185">Reference proteome</keyword>
<dbReference type="PANTHER" id="PTHR37679">
    <property type="entry name" value="ARMADILLO-LIKE HELICAL DOMAIN-CONTAINING PROTEIN 2"/>
    <property type="match status" value="1"/>
</dbReference>
<name>A0A8U0MZB8_MUSPF</name>
<dbReference type="SUPFAM" id="SSF48371">
    <property type="entry name" value="ARM repeat"/>
    <property type="match status" value="1"/>
</dbReference>
<dbReference type="KEGG" id="mpuf:101685723"/>
<dbReference type="GeneID" id="101685723"/>
<dbReference type="Pfam" id="PF17822">
    <property type="entry name" value="ARMH2"/>
    <property type="match status" value="1"/>
</dbReference>
<reference evidence="2" key="1">
    <citation type="submission" date="2025-08" db="UniProtKB">
        <authorList>
            <consortium name="RefSeq"/>
        </authorList>
    </citation>
    <scope>IDENTIFICATION</scope>
    <source>
        <tissue evidence="2">Brain</tissue>
    </source>
</reference>
<dbReference type="RefSeq" id="XP_004761298.1">
    <property type="nucleotide sequence ID" value="XM_004761241.3"/>
</dbReference>
<dbReference type="InterPro" id="IPR040268">
    <property type="entry name" value="ARMH2"/>
</dbReference>
<dbReference type="OrthoDB" id="5971936at2759"/>
<dbReference type="Proteomes" id="UP000000715">
    <property type="component" value="Unplaced"/>
</dbReference>